<evidence type="ECO:0000256" key="4">
    <source>
        <dbReference type="ARBA" id="ARBA00022519"/>
    </source>
</evidence>
<dbReference type="InterPro" id="IPR059109">
    <property type="entry name" value="Lnt_membrane_dom"/>
</dbReference>
<keyword evidence="12" id="KW-0449">Lipoprotein</keyword>
<reference evidence="12 13" key="1">
    <citation type="submission" date="2018-05" db="EMBL/GenBank/DDBJ databases">
        <title>Antimicrobial susceptibility testing and genomic analysis of Arcobacter skirrowii strains and one Arcobacter butzleri isolated from German poultry farms.</title>
        <authorList>
            <person name="Haenel I."/>
            <person name="Hotzel H."/>
            <person name="Tomaso H."/>
            <person name="Busch A."/>
        </authorList>
    </citation>
    <scope>NUCLEOTIDE SEQUENCE [LARGE SCALE GENOMIC DNA]</scope>
    <source>
        <strain evidence="13">v</strain>
    </source>
</reference>
<feature type="transmembrane region" description="Helical" evidence="10">
    <location>
        <begin position="37"/>
        <end position="53"/>
    </location>
</feature>
<evidence type="ECO:0000256" key="8">
    <source>
        <dbReference type="ARBA" id="ARBA00023136"/>
    </source>
</evidence>
<keyword evidence="7 10" id="KW-1133">Transmembrane helix</keyword>
<dbReference type="GO" id="GO:0016410">
    <property type="term" value="F:N-acyltransferase activity"/>
    <property type="evidence" value="ECO:0007669"/>
    <property type="project" value="InterPro"/>
</dbReference>
<dbReference type="PANTHER" id="PTHR38686">
    <property type="entry name" value="APOLIPOPROTEIN N-ACYLTRANSFERASE"/>
    <property type="match status" value="1"/>
</dbReference>
<dbReference type="Gene3D" id="3.60.110.10">
    <property type="entry name" value="Carbon-nitrogen hydrolase"/>
    <property type="match status" value="1"/>
</dbReference>
<dbReference type="PANTHER" id="PTHR38686:SF1">
    <property type="entry name" value="APOLIPOPROTEIN N-ACYLTRANSFERASE"/>
    <property type="match status" value="1"/>
</dbReference>
<evidence type="ECO:0000256" key="3">
    <source>
        <dbReference type="ARBA" id="ARBA00022475"/>
    </source>
</evidence>
<dbReference type="NCBIfam" id="TIGR00546">
    <property type="entry name" value="lnt"/>
    <property type="match status" value="1"/>
</dbReference>
<organism evidence="12 13">
    <name type="scientific">Aliarcobacter skirrowii</name>
    <dbReference type="NCBI Taxonomy" id="28200"/>
    <lineage>
        <taxon>Bacteria</taxon>
        <taxon>Pseudomonadati</taxon>
        <taxon>Campylobacterota</taxon>
        <taxon>Epsilonproteobacteria</taxon>
        <taxon>Campylobacterales</taxon>
        <taxon>Arcobacteraceae</taxon>
        <taxon>Aliarcobacter</taxon>
    </lineage>
</organism>
<dbReference type="Pfam" id="PF26365">
    <property type="entry name" value="ApoNAT_membrane"/>
    <property type="match status" value="1"/>
</dbReference>
<proteinExistence type="inferred from homology"/>
<evidence type="ECO:0000256" key="10">
    <source>
        <dbReference type="SAM" id="Phobius"/>
    </source>
</evidence>
<comment type="similarity">
    <text evidence="2">Belongs to the CN hydrolase family. Apolipoprotein N-acyltransferase subfamily.</text>
</comment>
<evidence type="ECO:0000259" key="11">
    <source>
        <dbReference type="PROSITE" id="PS50263"/>
    </source>
</evidence>
<comment type="caution">
    <text evidence="12">The sequence shown here is derived from an EMBL/GenBank/DDBJ whole genome shotgun (WGS) entry which is preliminary data.</text>
</comment>
<evidence type="ECO:0000256" key="6">
    <source>
        <dbReference type="ARBA" id="ARBA00022692"/>
    </source>
</evidence>
<keyword evidence="8 10" id="KW-0472">Membrane</keyword>
<dbReference type="STRING" id="28200.GCA_001572935_00686"/>
<feature type="transmembrane region" description="Helical" evidence="10">
    <location>
        <begin position="142"/>
        <end position="162"/>
    </location>
</feature>
<comment type="subcellular location">
    <subcellularLocation>
        <location evidence="1">Cell membrane</location>
        <topology evidence="1">Multi-pass membrane protein</topology>
    </subcellularLocation>
</comment>
<dbReference type="PROSITE" id="PS50263">
    <property type="entry name" value="CN_HYDROLASE"/>
    <property type="match status" value="1"/>
</dbReference>
<feature type="transmembrane region" description="Helical" evidence="10">
    <location>
        <begin position="12"/>
        <end position="31"/>
    </location>
</feature>
<keyword evidence="3" id="KW-1003">Cell membrane</keyword>
<evidence type="ECO:0000256" key="1">
    <source>
        <dbReference type="ARBA" id="ARBA00004651"/>
    </source>
</evidence>
<evidence type="ECO:0000256" key="9">
    <source>
        <dbReference type="ARBA" id="ARBA00023315"/>
    </source>
</evidence>
<keyword evidence="6 10" id="KW-0812">Transmembrane</keyword>
<dbReference type="InterPro" id="IPR004563">
    <property type="entry name" value="Apolipo_AcylTrfase"/>
</dbReference>
<dbReference type="Proteomes" id="UP000245014">
    <property type="component" value="Unassembled WGS sequence"/>
</dbReference>
<protein>
    <submittedName>
        <fullName evidence="12">Apolipoprotein N-acyltransferase</fullName>
    </submittedName>
</protein>
<dbReference type="InterPro" id="IPR036526">
    <property type="entry name" value="C-N_Hydrolase_sf"/>
</dbReference>
<dbReference type="GO" id="GO:0042158">
    <property type="term" value="P:lipoprotein biosynthetic process"/>
    <property type="evidence" value="ECO:0007669"/>
    <property type="project" value="InterPro"/>
</dbReference>
<dbReference type="RefSeq" id="WP_109065848.1">
    <property type="nucleotide sequence ID" value="NZ_QEYG01000018.1"/>
</dbReference>
<evidence type="ECO:0000313" key="13">
    <source>
        <dbReference type="Proteomes" id="UP000245014"/>
    </source>
</evidence>
<dbReference type="AlphaFoldDB" id="A0A2U2C2N0"/>
<dbReference type="NCBIfam" id="NF008934">
    <property type="entry name" value="PRK12291.1"/>
    <property type="match status" value="1"/>
</dbReference>
<keyword evidence="5 12" id="KW-0808">Transferase</keyword>
<evidence type="ECO:0000256" key="5">
    <source>
        <dbReference type="ARBA" id="ARBA00022679"/>
    </source>
</evidence>
<feature type="domain" description="CN hydrolase" evidence="11">
    <location>
        <begin position="200"/>
        <end position="414"/>
    </location>
</feature>
<dbReference type="InterPro" id="IPR059110">
    <property type="entry name" value="Lnt_campylobact"/>
</dbReference>
<sequence>MFFLKTQYFSKKIIIESLIISTLLSAFIYLAHFNIELKIVDSIIAVLGVFLLLKASRAVMFFSGFFIGIFWFWWFAISLQYYDLSYLAPIIIFGLAISYGLSFLALGVFKNLYLKAILIFLYLFFAPFGFDWLKLNLAFINSYFSSSYFAFALILIACLIVLKSRLKNLRVVAILPLIFALNIFEKEHIVEDSDIKIYLSQFNINQDLRWQKENFAQINKKIFEKIDYAIENNYDVVVLPETIFTLVLNENYILMDRLLNLSNKIDIIAGSIYKDEFGYFNASYFFSKNQFEVAKKVVLVPFGEEIPLPKFFVDLINDLFYGGASDYSKADKPTDFLIKDSLFRNAICYEGTNQKIFENLNGVKNMIMISNNAWFTPSHEPTLQALLLKYYAKKYGLTIYHVANGSKNMVIKPN</sequence>
<dbReference type="EMBL" id="QEYI01000001">
    <property type="protein sequence ID" value="PWE23291.1"/>
    <property type="molecule type" value="Genomic_DNA"/>
</dbReference>
<accession>A0A2U2C2N0</accession>
<evidence type="ECO:0000313" key="12">
    <source>
        <dbReference type="EMBL" id="PWE23291.1"/>
    </source>
</evidence>
<feature type="transmembrane region" description="Helical" evidence="10">
    <location>
        <begin position="60"/>
        <end position="80"/>
    </location>
</feature>
<keyword evidence="4" id="KW-0997">Cell inner membrane</keyword>
<dbReference type="GO" id="GO:0005886">
    <property type="term" value="C:plasma membrane"/>
    <property type="evidence" value="ECO:0007669"/>
    <property type="project" value="UniProtKB-SubCell"/>
</dbReference>
<feature type="transmembrane region" description="Helical" evidence="10">
    <location>
        <begin position="86"/>
        <end position="105"/>
    </location>
</feature>
<dbReference type="InterPro" id="IPR003010">
    <property type="entry name" value="C-N_Hydrolase"/>
</dbReference>
<name>A0A2U2C2N0_9BACT</name>
<feature type="transmembrane region" description="Helical" evidence="10">
    <location>
        <begin position="112"/>
        <end position="130"/>
    </location>
</feature>
<keyword evidence="9 12" id="KW-0012">Acyltransferase</keyword>
<evidence type="ECO:0000256" key="2">
    <source>
        <dbReference type="ARBA" id="ARBA00010065"/>
    </source>
</evidence>
<dbReference type="SUPFAM" id="SSF56317">
    <property type="entry name" value="Carbon-nitrogen hydrolase"/>
    <property type="match status" value="1"/>
</dbReference>
<gene>
    <name evidence="12" type="ORF">DF188_01040</name>
</gene>
<evidence type="ECO:0000256" key="7">
    <source>
        <dbReference type="ARBA" id="ARBA00022989"/>
    </source>
</evidence>